<keyword evidence="1" id="KW-1133">Transmembrane helix</keyword>
<reference evidence="2 3" key="1">
    <citation type="submission" date="2021-09" db="EMBL/GenBank/DDBJ databases">
        <title>Genomic insights and catalytic innovation underlie evolution of tropane alkaloids biosynthesis.</title>
        <authorList>
            <person name="Wang Y.-J."/>
            <person name="Tian T."/>
            <person name="Huang J.-P."/>
            <person name="Huang S.-X."/>
        </authorList>
    </citation>
    <scope>NUCLEOTIDE SEQUENCE [LARGE SCALE GENOMIC DNA]</scope>
    <source>
        <strain evidence="2">KIB-2018</strain>
        <tissue evidence="2">Leaf</tissue>
    </source>
</reference>
<dbReference type="PANTHER" id="PTHR36703:SF1">
    <property type="entry name" value="TRIACYLGLYCEROL LIPASE-LIKE PROTEIN"/>
    <property type="match status" value="1"/>
</dbReference>
<keyword evidence="1" id="KW-0812">Transmembrane</keyword>
<name>A0AAV8SBH2_9ROSI</name>
<accession>A0AAV8SBH2</accession>
<keyword evidence="1" id="KW-0472">Membrane</keyword>
<dbReference type="AlphaFoldDB" id="A0AAV8SBH2"/>
<proteinExistence type="predicted"/>
<protein>
    <submittedName>
        <fullName evidence="2">Uncharacterized protein</fullName>
    </submittedName>
</protein>
<evidence type="ECO:0000313" key="2">
    <source>
        <dbReference type="EMBL" id="KAJ8749390.1"/>
    </source>
</evidence>
<gene>
    <name evidence="2" type="ORF">K2173_018881</name>
</gene>
<comment type="caution">
    <text evidence="2">The sequence shown here is derived from an EMBL/GenBank/DDBJ whole genome shotgun (WGS) entry which is preliminary data.</text>
</comment>
<evidence type="ECO:0000256" key="1">
    <source>
        <dbReference type="SAM" id="Phobius"/>
    </source>
</evidence>
<sequence>MQRLRGRVTSLLKGKAVNSWAAVHDTFVSTKDIFERHRVVFTLGTSMASVATAWAGYCIRHYHESKVDQRLESIEQVMKSNYEIEHAEFKKLVNPGNSSIAASIATAGTTFIIGYGLGWRGGRWHANRKLKQQMKKSGQKQSKRWLSLGRIKPRQWQFELLRRLTKIQNLSVGKASKRC</sequence>
<feature type="transmembrane region" description="Helical" evidence="1">
    <location>
        <begin position="100"/>
        <end position="119"/>
    </location>
</feature>
<dbReference type="PANTHER" id="PTHR36703">
    <property type="entry name" value="TRIACYLGLYCEROL LIPASE-LIKE PROTEIN"/>
    <property type="match status" value="1"/>
</dbReference>
<dbReference type="EMBL" id="JAIWQS010000012">
    <property type="protein sequence ID" value="KAJ8749390.1"/>
    <property type="molecule type" value="Genomic_DNA"/>
</dbReference>
<dbReference type="Proteomes" id="UP001159364">
    <property type="component" value="Linkage Group LG12"/>
</dbReference>
<feature type="transmembrane region" description="Helical" evidence="1">
    <location>
        <begin position="39"/>
        <end position="57"/>
    </location>
</feature>
<keyword evidence="3" id="KW-1185">Reference proteome</keyword>
<evidence type="ECO:0000313" key="3">
    <source>
        <dbReference type="Proteomes" id="UP001159364"/>
    </source>
</evidence>
<organism evidence="2 3">
    <name type="scientific">Erythroxylum novogranatense</name>
    <dbReference type="NCBI Taxonomy" id="1862640"/>
    <lineage>
        <taxon>Eukaryota</taxon>
        <taxon>Viridiplantae</taxon>
        <taxon>Streptophyta</taxon>
        <taxon>Embryophyta</taxon>
        <taxon>Tracheophyta</taxon>
        <taxon>Spermatophyta</taxon>
        <taxon>Magnoliopsida</taxon>
        <taxon>eudicotyledons</taxon>
        <taxon>Gunneridae</taxon>
        <taxon>Pentapetalae</taxon>
        <taxon>rosids</taxon>
        <taxon>fabids</taxon>
        <taxon>Malpighiales</taxon>
        <taxon>Erythroxylaceae</taxon>
        <taxon>Erythroxylum</taxon>
    </lineage>
</organism>